<proteinExistence type="predicted"/>
<reference evidence="1" key="1">
    <citation type="submission" date="2020-11" db="EMBL/GenBank/DDBJ databases">
        <authorList>
            <consortium name="DOE Joint Genome Institute"/>
            <person name="Ahrendt S."/>
            <person name="Riley R."/>
            <person name="Andreopoulos W."/>
            <person name="Labutti K."/>
            <person name="Pangilinan J."/>
            <person name="Ruiz-Duenas F.J."/>
            <person name="Barrasa J.M."/>
            <person name="Sanchez-Garcia M."/>
            <person name="Camarero S."/>
            <person name="Miyauchi S."/>
            <person name="Serrano A."/>
            <person name="Linde D."/>
            <person name="Babiker R."/>
            <person name="Drula E."/>
            <person name="Ayuso-Fernandez I."/>
            <person name="Pacheco R."/>
            <person name="Padilla G."/>
            <person name="Ferreira P."/>
            <person name="Barriuso J."/>
            <person name="Kellner H."/>
            <person name="Castanera R."/>
            <person name="Alfaro M."/>
            <person name="Ramirez L."/>
            <person name="Pisabarro A.G."/>
            <person name="Kuo A."/>
            <person name="Tritt A."/>
            <person name="Lipzen A."/>
            <person name="He G."/>
            <person name="Yan M."/>
            <person name="Ng V."/>
            <person name="Cullen D."/>
            <person name="Martin F."/>
            <person name="Rosso M.-N."/>
            <person name="Henrissat B."/>
            <person name="Hibbett D."/>
            <person name="Martinez A.T."/>
            <person name="Grigoriev I.V."/>
        </authorList>
    </citation>
    <scope>NUCLEOTIDE SEQUENCE</scope>
    <source>
        <strain evidence="1">AH 40177</strain>
    </source>
</reference>
<dbReference type="AlphaFoldDB" id="A0A9P5PVG3"/>
<name>A0A9P5PVG3_9AGAR</name>
<evidence type="ECO:0000313" key="2">
    <source>
        <dbReference type="Proteomes" id="UP000772434"/>
    </source>
</evidence>
<comment type="caution">
    <text evidence="1">The sequence shown here is derived from an EMBL/GenBank/DDBJ whole genome shotgun (WGS) entry which is preliminary data.</text>
</comment>
<organism evidence="1 2">
    <name type="scientific">Rhodocollybia butyracea</name>
    <dbReference type="NCBI Taxonomy" id="206335"/>
    <lineage>
        <taxon>Eukaryota</taxon>
        <taxon>Fungi</taxon>
        <taxon>Dikarya</taxon>
        <taxon>Basidiomycota</taxon>
        <taxon>Agaricomycotina</taxon>
        <taxon>Agaricomycetes</taxon>
        <taxon>Agaricomycetidae</taxon>
        <taxon>Agaricales</taxon>
        <taxon>Marasmiineae</taxon>
        <taxon>Omphalotaceae</taxon>
        <taxon>Rhodocollybia</taxon>
    </lineage>
</organism>
<gene>
    <name evidence="1" type="ORF">BDP27DRAFT_1420480</name>
</gene>
<keyword evidence="2" id="KW-1185">Reference proteome</keyword>
<protein>
    <submittedName>
        <fullName evidence="1">Uncharacterized protein</fullName>
    </submittedName>
</protein>
<dbReference type="EMBL" id="JADNRY010000045">
    <property type="protein sequence ID" value="KAF9070044.1"/>
    <property type="molecule type" value="Genomic_DNA"/>
</dbReference>
<sequence length="242" mass="27981">MFGNCGPMASSYLSRHVRIGLINSHLNSHITFKCTKQSFWSLAHSRSNFRPSGGFALYKTHNTLPIRLSELETVAGIGGALAYRVYYELSLRWPGYQLRNLDESEFPSVDWDNPFEALSYLRDLNHVCFRYWDQMQPTFTLSQEAKEKAQKVIRLNSLFLDLSREDLEQIVKQTINDLQEEETDSIVSTLVTLQCQMHKTMKEAPHQVHGLLDHPPRWESRTLGYDLRQIATVVLETNYALL</sequence>
<dbReference type="Proteomes" id="UP000772434">
    <property type="component" value="Unassembled WGS sequence"/>
</dbReference>
<evidence type="ECO:0000313" key="1">
    <source>
        <dbReference type="EMBL" id="KAF9070044.1"/>
    </source>
</evidence>
<accession>A0A9P5PVG3</accession>